<evidence type="ECO:0000313" key="2">
    <source>
        <dbReference type="Proteomes" id="UP000002217"/>
    </source>
</evidence>
<dbReference type="EMBL" id="CP001720">
    <property type="protein sequence ID" value="ACV62900.1"/>
    <property type="molecule type" value="Genomic_DNA"/>
</dbReference>
<dbReference type="Pfam" id="PF11213">
    <property type="entry name" value="DUF3006"/>
    <property type="match status" value="1"/>
</dbReference>
<dbReference type="Proteomes" id="UP000002217">
    <property type="component" value="Chromosome"/>
</dbReference>
<dbReference type="AlphaFoldDB" id="C8VYZ0"/>
<evidence type="ECO:0000313" key="1">
    <source>
        <dbReference type="EMBL" id="ACV62900.1"/>
    </source>
</evidence>
<dbReference type="STRING" id="485916.Dtox_2071"/>
<dbReference type="InterPro" id="IPR021377">
    <property type="entry name" value="DUF3006"/>
</dbReference>
<dbReference type="KEGG" id="dae:Dtox_2071"/>
<dbReference type="Gene3D" id="6.20.120.50">
    <property type="match status" value="1"/>
</dbReference>
<organism evidence="1 2">
    <name type="scientific">Desulfofarcimen acetoxidans (strain ATCC 49208 / DSM 771 / KCTC 5769 / VKM B-1644 / 5575)</name>
    <name type="common">Desulfotomaculum acetoxidans</name>
    <dbReference type="NCBI Taxonomy" id="485916"/>
    <lineage>
        <taxon>Bacteria</taxon>
        <taxon>Bacillati</taxon>
        <taxon>Bacillota</taxon>
        <taxon>Clostridia</taxon>
        <taxon>Eubacteriales</taxon>
        <taxon>Peptococcaceae</taxon>
        <taxon>Desulfofarcimen</taxon>
    </lineage>
</organism>
<dbReference type="HOGENOM" id="CLU_181623_0_1_9"/>
<dbReference type="RefSeq" id="WP_015757604.1">
    <property type="nucleotide sequence ID" value="NC_013216.1"/>
</dbReference>
<evidence type="ECO:0008006" key="3">
    <source>
        <dbReference type="Google" id="ProtNLM"/>
    </source>
</evidence>
<dbReference type="OrthoDB" id="164847at2"/>
<name>C8VYZ0_DESAS</name>
<reference evidence="1 2" key="1">
    <citation type="journal article" date="2009" name="Stand. Genomic Sci.">
        <title>Complete genome sequence of Desulfotomaculum acetoxidans type strain (5575).</title>
        <authorList>
            <person name="Spring S."/>
            <person name="Lapidus A."/>
            <person name="Schroder M."/>
            <person name="Gleim D."/>
            <person name="Sims D."/>
            <person name="Meincke L."/>
            <person name="Glavina Del Rio T."/>
            <person name="Tice H."/>
            <person name="Copeland A."/>
            <person name="Cheng J.F."/>
            <person name="Lucas S."/>
            <person name="Chen F."/>
            <person name="Nolan M."/>
            <person name="Bruce D."/>
            <person name="Goodwin L."/>
            <person name="Pitluck S."/>
            <person name="Ivanova N."/>
            <person name="Mavromatis K."/>
            <person name="Mikhailova N."/>
            <person name="Pati A."/>
            <person name="Chen A."/>
            <person name="Palaniappan K."/>
            <person name="Land M."/>
            <person name="Hauser L."/>
            <person name="Chang Y.J."/>
            <person name="Jeffries C.D."/>
            <person name="Chain P."/>
            <person name="Saunders E."/>
            <person name="Brettin T."/>
            <person name="Detter J.C."/>
            <person name="Goker M."/>
            <person name="Bristow J."/>
            <person name="Eisen J.A."/>
            <person name="Markowitz V."/>
            <person name="Hugenholtz P."/>
            <person name="Kyrpides N.C."/>
            <person name="Klenk H.P."/>
            <person name="Han C."/>
        </authorList>
    </citation>
    <scope>NUCLEOTIDE SEQUENCE [LARGE SCALE GENOMIC DNA]</scope>
    <source>
        <strain evidence="2">ATCC 49208 / DSM 771 / VKM B-1644</strain>
    </source>
</reference>
<accession>C8VYZ0</accession>
<gene>
    <name evidence="1" type="ordered locus">Dtox_2071</name>
</gene>
<keyword evidence="2" id="KW-1185">Reference proteome</keyword>
<sequence>MLIIDRFEEDQAVIEFGDRLFVIPKLFFPLDAKEGDVIKLKITVDREATSSRAKIIKGLSEELFDS</sequence>
<proteinExistence type="predicted"/>
<protein>
    <recommendedName>
        <fullName evidence="3">DUF3006 domain-containing protein</fullName>
    </recommendedName>
</protein>